<dbReference type="AlphaFoldDB" id="A0A815ERI8"/>
<feature type="compositionally biased region" description="Basic and acidic residues" evidence="1">
    <location>
        <begin position="362"/>
        <end position="371"/>
    </location>
</feature>
<protein>
    <submittedName>
        <fullName evidence="2">Uncharacterized protein</fullName>
    </submittedName>
</protein>
<reference evidence="2" key="1">
    <citation type="submission" date="2021-02" db="EMBL/GenBank/DDBJ databases">
        <authorList>
            <person name="Nowell W R."/>
        </authorList>
    </citation>
    <scope>NUCLEOTIDE SEQUENCE</scope>
</reference>
<accession>A0A815ERI8</accession>
<feature type="compositionally biased region" description="Basic and acidic residues" evidence="1">
    <location>
        <begin position="382"/>
        <end position="397"/>
    </location>
</feature>
<comment type="caution">
    <text evidence="2">The sequence shown here is derived from an EMBL/GenBank/DDBJ whole genome shotgun (WGS) entry which is preliminary data.</text>
</comment>
<gene>
    <name evidence="3" type="ORF">JXQ802_LOCUS46410</name>
    <name evidence="2" type="ORF">PYM288_LOCUS30649</name>
</gene>
<keyword evidence="5" id="KW-1185">Reference proteome</keyword>
<evidence type="ECO:0000313" key="2">
    <source>
        <dbReference type="EMBL" id="CAF1315751.1"/>
    </source>
</evidence>
<feature type="region of interest" description="Disordered" evidence="1">
    <location>
        <begin position="356"/>
        <end position="397"/>
    </location>
</feature>
<name>A0A815ERI8_9BILA</name>
<sequence>MPRRKGCCGFCKPPPQIQQQTATTIYVEKDEEKKKKAFGFIEIYPGVRTSDDKYTCPMLAIHLYRHSLFKGNMAEDKRTVTVDYNNEQQAYQGPRELTRAAKLSAEEELIMLPVEDIILISTKTEIEAGIAADVKAEIEPIYKLSENCCDRCCDSILNCCRKTCDFCGCCRKETKVVPFLQKTTTILYDQDPNQDIEFEEEHLPIPEVKEGCCTSCCNCFRCWCCRIKVLVDRIKRTKTVKARNAKRVITIKIEYSKYSNPDTPSNARLLNAEQQAAYYNQKFERNKELEFYLVSNEQFDSDSFKQKSNEFETFCRTVMHLKAMRNHYPSDTELEQILGQRPKTAIGDAFDEEKLLNALKAPPKEGKDSRNRGLPQSPKPLDNSRKRPKTPDSNKEP</sequence>
<organism evidence="2 4">
    <name type="scientific">Rotaria sordida</name>
    <dbReference type="NCBI Taxonomy" id="392033"/>
    <lineage>
        <taxon>Eukaryota</taxon>
        <taxon>Metazoa</taxon>
        <taxon>Spiralia</taxon>
        <taxon>Gnathifera</taxon>
        <taxon>Rotifera</taxon>
        <taxon>Eurotatoria</taxon>
        <taxon>Bdelloidea</taxon>
        <taxon>Philodinida</taxon>
        <taxon>Philodinidae</taxon>
        <taxon>Rotaria</taxon>
    </lineage>
</organism>
<proteinExistence type="predicted"/>
<evidence type="ECO:0000313" key="4">
    <source>
        <dbReference type="Proteomes" id="UP000663854"/>
    </source>
</evidence>
<dbReference type="EMBL" id="CAJNOL010004182">
    <property type="protein sequence ID" value="CAF1582882.1"/>
    <property type="molecule type" value="Genomic_DNA"/>
</dbReference>
<dbReference type="Proteomes" id="UP000663854">
    <property type="component" value="Unassembled WGS sequence"/>
</dbReference>
<evidence type="ECO:0000313" key="3">
    <source>
        <dbReference type="EMBL" id="CAF1582882.1"/>
    </source>
</evidence>
<dbReference type="Proteomes" id="UP000663870">
    <property type="component" value="Unassembled WGS sequence"/>
</dbReference>
<evidence type="ECO:0000256" key="1">
    <source>
        <dbReference type="SAM" id="MobiDB-lite"/>
    </source>
</evidence>
<evidence type="ECO:0000313" key="5">
    <source>
        <dbReference type="Proteomes" id="UP000663870"/>
    </source>
</evidence>
<dbReference type="EMBL" id="CAJNOH010002907">
    <property type="protein sequence ID" value="CAF1315751.1"/>
    <property type="molecule type" value="Genomic_DNA"/>
</dbReference>